<feature type="region of interest" description="Disordered" evidence="1">
    <location>
        <begin position="1"/>
        <end position="31"/>
    </location>
</feature>
<accession>A0A3P8G6H9</accession>
<dbReference type="EMBL" id="UZAL01041133">
    <property type="protein sequence ID" value="VDP78041.1"/>
    <property type="molecule type" value="Genomic_DNA"/>
</dbReference>
<gene>
    <name evidence="2" type="ORF">SMTD_LOCUS18796</name>
</gene>
<protein>
    <submittedName>
        <fullName evidence="2">Uncharacterized protein</fullName>
    </submittedName>
</protein>
<evidence type="ECO:0000313" key="2">
    <source>
        <dbReference type="EMBL" id="VDP78041.1"/>
    </source>
</evidence>
<sequence length="65" mass="8025">MYMKVPRSNHVAQRTKRYQNKRGSNDNEFLEEEEEEIRRNSNLSEFIHSNDYNYSLFNEFYDLIN</sequence>
<evidence type="ECO:0000256" key="1">
    <source>
        <dbReference type="SAM" id="MobiDB-lite"/>
    </source>
</evidence>
<evidence type="ECO:0000313" key="3">
    <source>
        <dbReference type="Proteomes" id="UP000269396"/>
    </source>
</evidence>
<organism evidence="2 3">
    <name type="scientific">Schistosoma mattheei</name>
    <dbReference type="NCBI Taxonomy" id="31246"/>
    <lineage>
        <taxon>Eukaryota</taxon>
        <taxon>Metazoa</taxon>
        <taxon>Spiralia</taxon>
        <taxon>Lophotrochozoa</taxon>
        <taxon>Platyhelminthes</taxon>
        <taxon>Trematoda</taxon>
        <taxon>Digenea</taxon>
        <taxon>Strigeidida</taxon>
        <taxon>Schistosomatoidea</taxon>
        <taxon>Schistosomatidae</taxon>
        <taxon>Schistosoma</taxon>
    </lineage>
</organism>
<name>A0A3P8G6H9_9TREM</name>
<proteinExistence type="predicted"/>
<keyword evidence="3" id="KW-1185">Reference proteome</keyword>
<dbReference type="AlphaFoldDB" id="A0A3P8G6H9"/>
<dbReference type="Proteomes" id="UP000269396">
    <property type="component" value="Unassembled WGS sequence"/>
</dbReference>
<reference evidence="2 3" key="1">
    <citation type="submission" date="2018-11" db="EMBL/GenBank/DDBJ databases">
        <authorList>
            <consortium name="Pathogen Informatics"/>
        </authorList>
    </citation>
    <scope>NUCLEOTIDE SEQUENCE [LARGE SCALE GENOMIC DNA]</scope>
    <source>
        <strain>Denwood</strain>
        <strain evidence="3">Zambia</strain>
    </source>
</reference>